<reference evidence="2" key="1">
    <citation type="journal article" date="2014" name="Int. J. Syst. Evol. Microbiol.">
        <title>Complete genome sequence of Corynebacterium casei LMG S-19264T (=DSM 44701T), isolated from a smear-ripened cheese.</title>
        <authorList>
            <consortium name="US DOE Joint Genome Institute (JGI-PGF)"/>
            <person name="Walter F."/>
            <person name="Albersmeier A."/>
            <person name="Kalinowski J."/>
            <person name="Ruckert C."/>
        </authorList>
    </citation>
    <scope>NUCLEOTIDE SEQUENCE</scope>
    <source>
        <strain evidence="2">CCM 7897</strain>
    </source>
</reference>
<evidence type="ECO:0000256" key="1">
    <source>
        <dbReference type="SAM" id="Phobius"/>
    </source>
</evidence>
<reference evidence="2" key="2">
    <citation type="submission" date="2020-09" db="EMBL/GenBank/DDBJ databases">
        <authorList>
            <person name="Sun Q."/>
            <person name="Sedlacek I."/>
        </authorList>
    </citation>
    <scope>NUCLEOTIDE SEQUENCE</scope>
    <source>
        <strain evidence="2">CCM 7897</strain>
    </source>
</reference>
<name>A0A917C597_9HYPH</name>
<accession>A0A917C597</accession>
<evidence type="ECO:0000313" key="2">
    <source>
        <dbReference type="EMBL" id="GGF71380.1"/>
    </source>
</evidence>
<organism evidence="2 3">
    <name type="scientific">Azorhizobium oxalatiphilum</name>
    <dbReference type="NCBI Taxonomy" id="980631"/>
    <lineage>
        <taxon>Bacteria</taxon>
        <taxon>Pseudomonadati</taxon>
        <taxon>Pseudomonadota</taxon>
        <taxon>Alphaproteobacteria</taxon>
        <taxon>Hyphomicrobiales</taxon>
        <taxon>Xanthobacteraceae</taxon>
        <taxon>Azorhizobium</taxon>
    </lineage>
</organism>
<feature type="transmembrane region" description="Helical" evidence="1">
    <location>
        <begin position="85"/>
        <end position="105"/>
    </location>
</feature>
<dbReference type="AlphaFoldDB" id="A0A917C597"/>
<dbReference type="RefSeq" id="WP_188580721.1">
    <property type="nucleotide sequence ID" value="NZ_BMCT01000005.1"/>
</dbReference>
<keyword evidence="3" id="KW-1185">Reference proteome</keyword>
<dbReference type="EMBL" id="BMCT01000005">
    <property type="protein sequence ID" value="GGF71380.1"/>
    <property type="molecule type" value="Genomic_DNA"/>
</dbReference>
<protein>
    <recommendedName>
        <fullName evidence="4">Anti-sigma factor</fullName>
    </recommendedName>
</protein>
<sequence>MTSRPITEDDLNGFVDQTLDPARTAEVAAYLEAHAEVAQRVATYRAQREELRAAFAPVIEEPVPSELDLRRLIEARHRPRTSARWSMAAAAVVLLAIGAAGGWSMRGMDLMPTEGIQALSREATASYAVYAPDHIRPVEVRADDASALDDWTSQRLGRAVTIPDLKSAGYRLMGGRVVPTEHGPAALFMYDDDKGTRLVMLARPMKAEGNAPMSPHEQGDVNGFSWADNGLGYSLVGASSADILRPLANEARRQIRSQVRGA</sequence>
<keyword evidence="1" id="KW-0472">Membrane</keyword>
<keyword evidence="1" id="KW-0812">Transmembrane</keyword>
<dbReference type="Proteomes" id="UP000606044">
    <property type="component" value="Unassembled WGS sequence"/>
</dbReference>
<keyword evidence="1" id="KW-1133">Transmembrane helix</keyword>
<evidence type="ECO:0000313" key="3">
    <source>
        <dbReference type="Proteomes" id="UP000606044"/>
    </source>
</evidence>
<comment type="caution">
    <text evidence="2">The sequence shown here is derived from an EMBL/GenBank/DDBJ whole genome shotgun (WGS) entry which is preliminary data.</text>
</comment>
<proteinExistence type="predicted"/>
<gene>
    <name evidence="2" type="ORF">GCM10007301_33870</name>
</gene>
<evidence type="ECO:0008006" key="4">
    <source>
        <dbReference type="Google" id="ProtNLM"/>
    </source>
</evidence>